<dbReference type="CDD" id="cd21502">
    <property type="entry name" value="vWA_BABAM1"/>
    <property type="match status" value="1"/>
</dbReference>
<dbReference type="AlphaFoldDB" id="A0AAD9K9G9"/>
<dbReference type="GO" id="GO:0051301">
    <property type="term" value="P:cell division"/>
    <property type="evidence" value="ECO:0007669"/>
    <property type="project" value="UniProtKB-KW"/>
</dbReference>
<keyword evidence="5" id="KW-0963">Cytoplasm</keyword>
<sequence>MSVLDVLAIMNLKDDIINAVIDHVSAGLNDLDRGPVLRNAKVLDPTEWPLQMNREQLALYGGWEIEELCAHFQGGAPIIPSISSSSSVTEEISASLHNVSNTQQEIQSTANQLSKPFSSLMYNRQIMQICPKVNCQEKIIICLDISTEMEKDTFRSRSGDRFSQIKLAKRAIGIFLHSKHNINPEHEFAVILLKEQAIWMHPFTNNPDKVLAILEDFDRGFPTETFDMTSLFDVIRKQVELPKLSDPSVVSPPYIVRALLIYGRSHCVPTYSNKQSLNILLSSPHFFIDAFYIHEVPAEDNQCEVIFDTLCELDEKGLFYIFEVSRNPTRLYDCMAQLLPHPLQRPIQLDACYRFQQQVE</sequence>
<evidence type="ECO:0000256" key="9">
    <source>
        <dbReference type="ARBA" id="ARBA00022786"/>
    </source>
</evidence>
<evidence type="ECO:0000256" key="12">
    <source>
        <dbReference type="ARBA" id="ARBA00023242"/>
    </source>
</evidence>
<evidence type="ECO:0000313" key="16">
    <source>
        <dbReference type="EMBL" id="KAK2167494.1"/>
    </source>
</evidence>
<dbReference type="SUPFAM" id="SSF53300">
    <property type="entry name" value="vWA-like"/>
    <property type="match status" value="1"/>
</dbReference>
<dbReference type="GO" id="GO:0006302">
    <property type="term" value="P:double-strand break repair"/>
    <property type="evidence" value="ECO:0007669"/>
    <property type="project" value="TreeGrafter"/>
</dbReference>
<keyword evidence="11" id="KW-0234">DNA repair</keyword>
<evidence type="ECO:0000256" key="14">
    <source>
        <dbReference type="ARBA" id="ARBA00030984"/>
    </source>
</evidence>
<dbReference type="InterPro" id="IPR036465">
    <property type="entry name" value="vWFA_dom_sf"/>
</dbReference>
<evidence type="ECO:0000256" key="13">
    <source>
        <dbReference type="ARBA" id="ARBA00023306"/>
    </source>
</evidence>
<keyword evidence="9" id="KW-0833">Ubl conjugation pathway</keyword>
<evidence type="ECO:0000256" key="5">
    <source>
        <dbReference type="ARBA" id="ARBA00022490"/>
    </source>
</evidence>
<comment type="similarity">
    <text evidence="3">Belongs to the BABAM1 family.</text>
</comment>
<gene>
    <name evidence="16" type="ORF">LSH36_27g09102</name>
</gene>
<dbReference type="PANTHER" id="PTHR15660:SF1">
    <property type="entry name" value="BRISC AND BRCA1-A COMPLEX MEMBER 1"/>
    <property type="match status" value="1"/>
</dbReference>
<protein>
    <recommendedName>
        <fullName evidence="4">BRISC and BRCA1-A complex member 1</fullName>
    </recommendedName>
    <alternativeName>
        <fullName evidence="14">Mediator of RAP80 interactions and targeting subunit of 40 kDa</fullName>
    </alternativeName>
    <alternativeName>
        <fullName evidence="15">New component of the BRCA1-A complex</fullName>
    </alternativeName>
</protein>
<evidence type="ECO:0000256" key="10">
    <source>
        <dbReference type="ARBA" id="ARBA00022853"/>
    </source>
</evidence>
<dbReference type="GO" id="GO:0070552">
    <property type="term" value="C:BRISC complex"/>
    <property type="evidence" value="ECO:0007669"/>
    <property type="project" value="InterPro"/>
</dbReference>
<comment type="subcellular location">
    <subcellularLocation>
        <location evidence="2">Cytoplasm</location>
    </subcellularLocation>
    <subcellularLocation>
        <location evidence="1">Nucleus</location>
    </subcellularLocation>
</comment>
<dbReference type="GO" id="GO:0006325">
    <property type="term" value="P:chromatin organization"/>
    <property type="evidence" value="ECO:0007669"/>
    <property type="project" value="UniProtKB-KW"/>
</dbReference>
<keyword evidence="10" id="KW-0156">Chromatin regulator</keyword>
<keyword evidence="17" id="KW-1185">Reference proteome</keyword>
<keyword evidence="7" id="KW-0227">DNA damage</keyword>
<evidence type="ECO:0000256" key="8">
    <source>
        <dbReference type="ARBA" id="ARBA00022776"/>
    </source>
</evidence>
<dbReference type="Gene3D" id="3.40.50.410">
    <property type="entry name" value="von Willebrand factor, type A domain"/>
    <property type="match status" value="1"/>
</dbReference>
<evidence type="ECO:0000256" key="2">
    <source>
        <dbReference type="ARBA" id="ARBA00004496"/>
    </source>
</evidence>
<dbReference type="GO" id="GO:0007095">
    <property type="term" value="P:mitotic G2 DNA damage checkpoint signaling"/>
    <property type="evidence" value="ECO:0007669"/>
    <property type="project" value="TreeGrafter"/>
</dbReference>
<evidence type="ECO:0000313" key="17">
    <source>
        <dbReference type="Proteomes" id="UP001208570"/>
    </source>
</evidence>
<evidence type="ECO:0000256" key="1">
    <source>
        <dbReference type="ARBA" id="ARBA00004123"/>
    </source>
</evidence>
<comment type="caution">
    <text evidence="16">The sequence shown here is derived from an EMBL/GenBank/DDBJ whole genome shotgun (WGS) entry which is preliminary data.</text>
</comment>
<evidence type="ECO:0000256" key="7">
    <source>
        <dbReference type="ARBA" id="ARBA00022763"/>
    </source>
</evidence>
<name>A0AAD9K9G9_9ANNE</name>
<evidence type="ECO:0000256" key="11">
    <source>
        <dbReference type="ARBA" id="ARBA00023204"/>
    </source>
</evidence>
<evidence type="ECO:0000256" key="4">
    <source>
        <dbReference type="ARBA" id="ARBA00019437"/>
    </source>
</evidence>
<evidence type="ECO:0000256" key="3">
    <source>
        <dbReference type="ARBA" id="ARBA00010809"/>
    </source>
</evidence>
<dbReference type="EMBL" id="JAODUP010000027">
    <property type="protein sequence ID" value="KAK2167494.1"/>
    <property type="molecule type" value="Genomic_DNA"/>
</dbReference>
<accession>A0AAD9K9G9</accession>
<evidence type="ECO:0000256" key="15">
    <source>
        <dbReference type="ARBA" id="ARBA00031038"/>
    </source>
</evidence>
<reference evidence="16" key="1">
    <citation type="journal article" date="2023" name="Mol. Biol. Evol.">
        <title>Third-Generation Sequencing Reveals the Adaptive Role of the Epigenome in Three Deep-Sea Polychaetes.</title>
        <authorList>
            <person name="Perez M."/>
            <person name="Aroh O."/>
            <person name="Sun Y."/>
            <person name="Lan Y."/>
            <person name="Juniper S.K."/>
            <person name="Young C.R."/>
            <person name="Angers B."/>
            <person name="Qian P.Y."/>
        </authorList>
    </citation>
    <scope>NUCLEOTIDE SEQUENCE</scope>
    <source>
        <strain evidence="16">P08H-3</strain>
    </source>
</reference>
<dbReference type="GO" id="GO:0005737">
    <property type="term" value="C:cytoplasm"/>
    <property type="evidence" value="ECO:0007669"/>
    <property type="project" value="UniProtKB-SubCell"/>
</dbReference>
<organism evidence="16 17">
    <name type="scientific">Paralvinella palmiformis</name>
    <dbReference type="NCBI Taxonomy" id="53620"/>
    <lineage>
        <taxon>Eukaryota</taxon>
        <taxon>Metazoa</taxon>
        <taxon>Spiralia</taxon>
        <taxon>Lophotrochozoa</taxon>
        <taxon>Annelida</taxon>
        <taxon>Polychaeta</taxon>
        <taxon>Sedentaria</taxon>
        <taxon>Canalipalpata</taxon>
        <taxon>Terebellida</taxon>
        <taxon>Terebelliformia</taxon>
        <taxon>Alvinellidae</taxon>
        <taxon>Paralvinella</taxon>
    </lineage>
</organism>
<dbReference type="GO" id="GO:0045739">
    <property type="term" value="P:positive regulation of DNA repair"/>
    <property type="evidence" value="ECO:0007669"/>
    <property type="project" value="InterPro"/>
</dbReference>
<evidence type="ECO:0000256" key="6">
    <source>
        <dbReference type="ARBA" id="ARBA00022618"/>
    </source>
</evidence>
<dbReference type="Proteomes" id="UP001208570">
    <property type="component" value="Unassembled WGS sequence"/>
</dbReference>
<keyword evidence="13" id="KW-0131">Cell cycle</keyword>
<dbReference type="GO" id="GO:0016604">
    <property type="term" value="C:nuclear body"/>
    <property type="evidence" value="ECO:0007669"/>
    <property type="project" value="TreeGrafter"/>
</dbReference>
<dbReference type="PANTHER" id="PTHR15660">
    <property type="entry name" value="BRISC AND BRCA1-A COMPLEX MEMBER 1"/>
    <property type="match status" value="1"/>
</dbReference>
<dbReference type="InterPro" id="IPR026126">
    <property type="entry name" value="BABAM1"/>
</dbReference>
<dbReference type="GO" id="GO:0070531">
    <property type="term" value="C:BRCA1-A complex"/>
    <property type="evidence" value="ECO:0007669"/>
    <property type="project" value="InterPro"/>
</dbReference>
<keyword evidence="6" id="KW-0132">Cell division</keyword>
<proteinExistence type="inferred from homology"/>
<keyword evidence="8" id="KW-0498">Mitosis</keyword>
<keyword evidence="12" id="KW-0539">Nucleus</keyword>